<dbReference type="SMART" id="SM00382">
    <property type="entry name" value="AAA"/>
    <property type="match status" value="1"/>
</dbReference>
<evidence type="ECO:0000259" key="3">
    <source>
        <dbReference type="SMART" id="SM00382"/>
    </source>
</evidence>
<dbReference type="OrthoDB" id="10251412at2759"/>
<dbReference type="AlphaFoldDB" id="A0A1X0NQI9"/>
<dbReference type="InterPro" id="IPR003593">
    <property type="entry name" value="AAA+_ATPase"/>
</dbReference>
<dbReference type="Pfam" id="PF00004">
    <property type="entry name" value="AAA"/>
    <property type="match status" value="1"/>
</dbReference>
<accession>A0A1X0NQI9</accession>
<sequence>MSSFFDVPERNVLKEANQNSSRCFASSPNVLGILRPEQSMGEAPLFLLVLFLAFLFLSGPSRAIWDHLMVKLRRRRGELRGEVVRTITGEFHRGDSQYRWSEDRGSSHSGVLFNAVLLRIASDGENFMKGNIWKAEKWLDKPSVLFLFDPLKSDSHLVLGSSSFEPVGYYHANVEYRAFQERSQLYRYTVLRLPTAGSWISLSDNIEVTYQRRRVNGEKVEKVDHTLYLKAQGQKSAERLESFVQQSIQEYVTRLPVAVGAQKYYFHMQNDGKMLRFKKQPLGIFNSFDTMFFKQKKNVIDLLDRFLEKRGRFAVEGFPHKIGFFVYGSQGTGKTSFATAVAAYTGRHVISVDVSMISTNKQLYDIFLSRSLHCIGEVRPFTFEFADVIFLLDDTDPMEKLVQSRDSNENNVKEDIFDTKALSLISKCKIMSTDKVSLSAFLNVLDGVVETPSRIMIMATRNPKGFDPALLRPGRFGYKVHMEQMHLPELIELLGLYFGTEETIKKARYTNVVKEYYGYDEASKPLRRLSRKDKARVEQCVSSLEPTGFVISGAIAQSICFSSTSLDSFLDNLQHHLRNK</sequence>
<dbReference type="Proteomes" id="UP000192257">
    <property type="component" value="Unassembled WGS sequence"/>
</dbReference>
<dbReference type="PANTHER" id="PTHR23070">
    <property type="entry name" value="BCS1 AAA-TYPE ATPASE"/>
    <property type="match status" value="1"/>
</dbReference>
<comment type="similarity">
    <text evidence="1">Belongs to the AAA ATPase family. BCS1 subfamily.</text>
</comment>
<comment type="caution">
    <text evidence="4">The sequence shown here is derived from an EMBL/GenBank/DDBJ whole genome shotgun (WGS) entry which is preliminary data.</text>
</comment>
<dbReference type="STRING" id="67003.A0A1X0NQI9"/>
<evidence type="ECO:0000313" key="4">
    <source>
        <dbReference type="EMBL" id="ORC86985.1"/>
    </source>
</evidence>
<proteinExistence type="inferred from homology"/>
<keyword evidence="2" id="KW-1133">Transmembrane helix</keyword>
<evidence type="ECO:0000256" key="1">
    <source>
        <dbReference type="ARBA" id="ARBA00007448"/>
    </source>
</evidence>
<dbReference type="RefSeq" id="XP_028881051.1">
    <property type="nucleotide sequence ID" value="XM_029027547.1"/>
</dbReference>
<keyword evidence="2" id="KW-0472">Membrane</keyword>
<name>A0A1X0NQI9_9TRYP</name>
<dbReference type="InterPro" id="IPR050747">
    <property type="entry name" value="Mitochondrial_chaperone_BCS1"/>
</dbReference>
<reference evidence="4 5" key="1">
    <citation type="submission" date="2017-03" db="EMBL/GenBank/DDBJ databases">
        <title>An alternative strategy for trypanosome survival in the mammalian bloodstream revealed through genome and transcriptome analysis of the ubiquitous bovine parasite Trypanosoma (Megatrypanum) theileri.</title>
        <authorList>
            <person name="Kelly S."/>
            <person name="Ivens A."/>
            <person name="Mott A."/>
            <person name="O'Neill E."/>
            <person name="Emms D."/>
            <person name="Macleod O."/>
            <person name="Voorheis P."/>
            <person name="Matthews J."/>
            <person name="Matthews K."/>
            <person name="Carrington M."/>
        </authorList>
    </citation>
    <scope>NUCLEOTIDE SEQUENCE [LARGE SCALE GENOMIC DNA]</scope>
    <source>
        <strain evidence="4">Edinburgh</strain>
    </source>
</reference>
<evidence type="ECO:0000256" key="2">
    <source>
        <dbReference type="SAM" id="Phobius"/>
    </source>
</evidence>
<dbReference type="VEuPathDB" id="TriTrypDB:TM35_000241350"/>
<dbReference type="GO" id="GO:0005524">
    <property type="term" value="F:ATP binding"/>
    <property type="evidence" value="ECO:0007669"/>
    <property type="project" value="InterPro"/>
</dbReference>
<dbReference type="EMBL" id="NBCO01000024">
    <property type="protein sequence ID" value="ORC86985.1"/>
    <property type="molecule type" value="Genomic_DNA"/>
</dbReference>
<organism evidence="4 5">
    <name type="scientific">Trypanosoma theileri</name>
    <dbReference type="NCBI Taxonomy" id="67003"/>
    <lineage>
        <taxon>Eukaryota</taxon>
        <taxon>Discoba</taxon>
        <taxon>Euglenozoa</taxon>
        <taxon>Kinetoplastea</taxon>
        <taxon>Metakinetoplastina</taxon>
        <taxon>Trypanosomatida</taxon>
        <taxon>Trypanosomatidae</taxon>
        <taxon>Trypanosoma</taxon>
    </lineage>
</organism>
<dbReference type="Gene3D" id="3.40.50.300">
    <property type="entry name" value="P-loop containing nucleotide triphosphate hydrolases"/>
    <property type="match status" value="1"/>
</dbReference>
<dbReference type="SUPFAM" id="SSF52540">
    <property type="entry name" value="P-loop containing nucleoside triphosphate hydrolases"/>
    <property type="match status" value="1"/>
</dbReference>
<evidence type="ECO:0000313" key="5">
    <source>
        <dbReference type="Proteomes" id="UP000192257"/>
    </source>
</evidence>
<keyword evidence="2" id="KW-0812">Transmembrane</keyword>
<dbReference type="GO" id="GO:0016887">
    <property type="term" value="F:ATP hydrolysis activity"/>
    <property type="evidence" value="ECO:0007669"/>
    <property type="project" value="InterPro"/>
</dbReference>
<dbReference type="GeneID" id="39987327"/>
<dbReference type="InterPro" id="IPR027417">
    <property type="entry name" value="P-loop_NTPase"/>
</dbReference>
<dbReference type="InterPro" id="IPR003959">
    <property type="entry name" value="ATPase_AAA_core"/>
</dbReference>
<keyword evidence="5" id="KW-1185">Reference proteome</keyword>
<feature type="domain" description="AAA+ ATPase" evidence="3">
    <location>
        <begin position="320"/>
        <end position="486"/>
    </location>
</feature>
<feature type="transmembrane region" description="Helical" evidence="2">
    <location>
        <begin position="45"/>
        <end position="65"/>
    </location>
</feature>
<gene>
    <name evidence="4" type="ORF">TM35_000241350</name>
</gene>
<protein>
    <submittedName>
        <fullName evidence="4">A44l protein-like protein</fullName>
    </submittedName>
</protein>